<dbReference type="PANTHER" id="PTHR10584:SF166">
    <property type="entry name" value="RIBOKINASE"/>
    <property type="match status" value="1"/>
</dbReference>
<dbReference type="Gene3D" id="3.40.1190.20">
    <property type="match status" value="1"/>
</dbReference>
<gene>
    <name evidence="4" type="ORF">COV91_06465</name>
</gene>
<evidence type="ECO:0000259" key="3">
    <source>
        <dbReference type="Pfam" id="PF00294"/>
    </source>
</evidence>
<evidence type="ECO:0000256" key="2">
    <source>
        <dbReference type="ARBA" id="ARBA00022777"/>
    </source>
</evidence>
<feature type="domain" description="Carbohydrate kinase PfkB" evidence="3">
    <location>
        <begin position="32"/>
        <end position="304"/>
    </location>
</feature>
<dbReference type="InterPro" id="IPR011611">
    <property type="entry name" value="PfkB_dom"/>
</dbReference>
<evidence type="ECO:0000313" key="5">
    <source>
        <dbReference type="Proteomes" id="UP000229342"/>
    </source>
</evidence>
<proteinExistence type="predicted"/>
<dbReference type="Pfam" id="PF00294">
    <property type="entry name" value="PfkB"/>
    <property type="match status" value="1"/>
</dbReference>
<comment type="caution">
    <text evidence="4">The sequence shown here is derived from an EMBL/GenBank/DDBJ whole genome shotgun (WGS) entry which is preliminary data.</text>
</comment>
<dbReference type="EMBL" id="PCVG01000087">
    <property type="protein sequence ID" value="PIQ68024.1"/>
    <property type="molecule type" value="Genomic_DNA"/>
</dbReference>
<organism evidence="4 5">
    <name type="scientific">Candidatus Taylorbacteria bacterium CG11_big_fil_rev_8_21_14_0_20_46_11</name>
    <dbReference type="NCBI Taxonomy" id="1975025"/>
    <lineage>
        <taxon>Bacteria</taxon>
        <taxon>Candidatus Tayloriibacteriota</taxon>
    </lineage>
</organism>
<sequence length="307" mass="33659">MKKCLIIGSVAFDILFDIHGRIQDEILIQNGKLGRQNLMFTAKEKRQFFGGTAGNIAYGLGLLKEKPLLFSVVGKDFDGEYAPHLKHAGVDTRVVKDREGFSATFYGMNDKLGQQIGVYQPNAYAKADTTSLFSSCTKKDLKEVTVAIFSAGTEKSIYKNMSELRKICKNNVQIIFDPGQVLSIFYDKKSLERTLALSDIFIGNEVEVEQLQSILGYSIERILEGRVSTVIRTLGAKGSFVYTKESTLTIKPVKPKKVVETTGAGDAYRAGLISGLLQGKSLELSCALGAKLGSRSVEKLGAQTYKV</sequence>
<evidence type="ECO:0000256" key="1">
    <source>
        <dbReference type="ARBA" id="ARBA00022679"/>
    </source>
</evidence>
<dbReference type="SUPFAM" id="SSF53613">
    <property type="entry name" value="Ribokinase-like"/>
    <property type="match status" value="1"/>
</dbReference>
<dbReference type="GO" id="GO:0016301">
    <property type="term" value="F:kinase activity"/>
    <property type="evidence" value="ECO:0007669"/>
    <property type="project" value="UniProtKB-KW"/>
</dbReference>
<dbReference type="InterPro" id="IPR029056">
    <property type="entry name" value="Ribokinase-like"/>
</dbReference>
<keyword evidence="2" id="KW-0418">Kinase</keyword>
<accession>A0A2H0KCA5</accession>
<evidence type="ECO:0000313" key="4">
    <source>
        <dbReference type="EMBL" id="PIQ68024.1"/>
    </source>
</evidence>
<protein>
    <recommendedName>
        <fullName evidence="3">Carbohydrate kinase PfkB domain-containing protein</fullName>
    </recommendedName>
</protein>
<reference evidence="4 5" key="1">
    <citation type="submission" date="2017-09" db="EMBL/GenBank/DDBJ databases">
        <title>Depth-based differentiation of microbial function through sediment-hosted aquifers and enrichment of novel symbionts in the deep terrestrial subsurface.</title>
        <authorList>
            <person name="Probst A.J."/>
            <person name="Ladd B."/>
            <person name="Jarett J.K."/>
            <person name="Geller-Mcgrath D.E."/>
            <person name="Sieber C.M."/>
            <person name="Emerson J.B."/>
            <person name="Anantharaman K."/>
            <person name="Thomas B.C."/>
            <person name="Malmstrom R."/>
            <person name="Stieglmeier M."/>
            <person name="Klingl A."/>
            <person name="Woyke T."/>
            <person name="Ryan C.M."/>
            <person name="Banfield J.F."/>
        </authorList>
    </citation>
    <scope>NUCLEOTIDE SEQUENCE [LARGE SCALE GENOMIC DNA]</scope>
    <source>
        <strain evidence="4">CG11_big_fil_rev_8_21_14_0_20_46_11</strain>
    </source>
</reference>
<keyword evidence="1" id="KW-0808">Transferase</keyword>
<dbReference type="Proteomes" id="UP000229342">
    <property type="component" value="Unassembled WGS sequence"/>
</dbReference>
<dbReference type="AlphaFoldDB" id="A0A2H0KCA5"/>
<dbReference type="PANTHER" id="PTHR10584">
    <property type="entry name" value="SUGAR KINASE"/>
    <property type="match status" value="1"/>
</dbReference>
<name>A0A2H0KCA5_9BACT</name>